<protein>
    <submittedName>
        <fullName evidence="2">Uncharacterized protein</fullName>
    </submittedName>
</protein>
<reference evidence="2 3" key="1">
    <citation type="journal article" date="2023" name="G3 (Bethesda)">
        <title>A chromosome-length genome assembly and annotation of blackberry (Rubus argutus, cv. 'Hillquist').</title>
        <authorList>
            <person name="Bruna T."/>
            <person name="Aryal R."/>
            <person name="Dudchenko O."/>
            <person name="Sargent D.J."/>
            <person name="Mead D."/>
            <person name="Buti M."/>
            <person name="Cavallini A."/>
            <person name="Hytonen T."/>
            <person name="Andres J."/>
            <person name="Pham M."/>
            <person name="Weisz D."/>
            <person name="Mascagni F."/>
            <person name="Usai G."/>
            <person name="Natali L."/>
            <person name="Bassil N."/>
            <person name="Fernandez G.E."/>
            <person name="Lomsadze A."/>
            <person name="Armour M."/>
            <person name="Olukolu B."/>
            <person name="Poorten T."/>
            <person name="Britton C."/>
            <person name="Davik J."/>
            <person name="Ashrafi H."/>
            <person name="Aiden E.L."/>
            <person name="Borodovsky M."/>
            <person name="Worthington M."/>
        </authorList>
    </citation>
    <scope>NUCLEOTIDE SEQUENCE [LARGE SCALE GENOMIC DNA]</scope>
    <source>
        <strain evidence="2">PI 553951</strain>
    </source>
</reference>
<evidence type="ECO:0000313" key="2">
    <source>
        <dbReference type="EMBL" id="KAK9922886.1"/>
    </source>
</evidence>
<feature type="compositionally biased region" description="Low complexity" evidence="1">
    <location>
        <begin position="37"/>
        <end position="48"/>
    </location>
</feature>
<comment type="caution">
    <text evidence="2">The sequence shown here is derived from an EMBL/GenBank/DDBJ whole genome shotgun (WGS) entry which is preliminary data.</text>
</comment>
<feature type="compositionally biased region" description="Low complexity" evidence="1">
    <location>
        <begin position="67"/>
        <end position="79"/>
    </location>
</feature>
<feature type="region of interest" description="Disordered" evidence="1">
    <location>
        <begin position="1"/>
        <end position="142"/>
    </location>
</feature>
<sequence length="142" mass="15361">MSPPPSSLQSNQPTNHSRPNHLPYPNQNPISITKPQSSASASAFSLSSNRRLHCQSTMSPCSQNHGSSSLSPVPQSTSPDRIADLSILCPSLPPQVSQARRHTSSRNHHHPHTDVPSHHTRPRRSIHAATPVDLPAPLTPLP</sequence>
<feature type="compositionally biased region" description="Polar residues" evidence="1">
    <location>
        <begin position="25"/>
        <end position="36"/>
    </location>
</feature>
<dbReference type="Proteomes" id="UP001457282">
    <property type="component" value="Unassembled WGS sequence"/>
</dbReference>
<name>A0AAW1WG29_RUBAR</name>
<keyword evidence="3" id="KW-1185">Reference proteome</keyword>
<organism evidence="2 3">
    <name type="scientific">Rubus argutus</name>
    <name type="common">Southern blackberry</name>
    <dbReference type="NCBI Taxonomy" id="59490"/>
    <lineage>
        <taxon>Eukaryota</taxon>
        <taxon>Viridiplantae</taxon>
        <taxon>Streptophyta</taxon>
        <taxon>Embryophyta</taxon>
        <taxon>Tracheophyta</taxon>
        <taxon>Spermatophyta</taxon>
        <taxon>Magnoliopsida</taxon>
        <taxon>eudicotyledons</taxon>
        <taxon>Gunneridae</taxon>
        <taxon>Pentapetalae</taxon>
        <taxon>rosids</taxon>
        <taxon>fabids</taxon>
        <taxon>Rosales</taxon>
        <taxon>Rosaceae</taxon>
        <taxon>Rosoideae</taxon>
        <taxon>Rosoideae incertae sedis</taxon>
        <taxon>Rubus</taxon>
    </lineage>
</organism>
<proteinExistence type="predicted"/>
<evidence type="ECO:0000256" key="1">
    <source>
        <dbReference type="SAM" id="MobiDB-lite"/>
    </source>
</evidence>
<feature type="compositionally biased region" description="Basic residues" evidence="1">
    <location>
        <begin position="99"/>
        <end position="111"/>
    </location>
</feature>
<dbReference type="EMBL" id="JBEDUW010000006">
    <property type="protein sequence ID" value="KAK9922886.1"/>
    <property type="molecule type" value="Genomic_DNA"/>
</dbReference>
<evidence type="ECO:0000313" key="3">
    <source>
        <dbReference type="Proteomes" id="UP001457282"/>
    </source>
</evidence>
<dbReference type="AlphaFoldDB" id="A0AAW1WG29"/>
<feature type="compositionally biased region" description="Polar residues" evidence="1">
    <location>
        <begin position="54"/>
        <end position="66"/>
    </location>
</feature>
<gene>
    <name evidence="2" type="ORF">M0R45_031325</name>
</gene>
<accession>A0AAW1WG29</accession>